<organism evidence="1 2">
    <name type="scientific">Raoultella lignicola</name>
    <dbReference type="NCBI Taxonomy" id="3040939"/>
    <lineage>
        <taxon>Bacteria</taxon>
        <taxon>Pseudomonadati</taxon>
        <taxon>Pseudomonadota</taxon>
        <taxon>Gammaproteobacteria</taxon>
        <taxon>Enterobacterales</taxon>
        <taxon>Enterobacteriaceae</taxon>
        <taxon>Klebsiella/Raoultella group</taxon>
        <taxon>Raoultella</taxon>
    </lineage>
</organism>
<dbReference type="RefSeq" id="WP_123757689.1">
    <property type="nucleotide sequence ID" value="NZ_JARXNK020000099.1"/>
</dbReference>
<sequence>MTDEEIDHLVTRVIQRLQPPVLVMVGAAEGYRPLVHRRLAGCGQRLHLALEDGIVDAAQWQAIGEIIPSGIWQAALPSMAWRAVIVPFLDYPMAADLANGTLHSPVARRLHDALLAGLPVLALRYHCDPDSELNQLCGAASQTPYASQMHATLARLTACGVTLCSMNELLATLDAGPGASVPTPVGGARRYLTVTDIVNNPALAAASDAVLTDAASDFLKNRNKEPYLNK</sequence>
<name>A0ABU9F4C4_9ENTR</name>
<accession>A0ABU9F4C4</accession>
<reference evidence="1 2" key="1">
    <citation type="submission" date="2024-04" db="EMBL/GenBank/DDBJ databases">
        <title>Two novel Raoultella species associated with bleeding cankers of broadleaf hosts, Raoultella scottia sp. nov. and Raoultella lignicola sp. nov.</title>
        <authorList>
            <person name="Brady C.L."/>
        </authorList>
    </citation>
    <scope>NUCLEOTIDE SEQUENCE [LARGE SCALE GENOMIC DNA]</scope>
    <source>
        <strain evidence="1 2">TW_WC1a.1</strain>
    </source>
</reference>
<keyword evidence="2" id="KW-1185">Reference proteome</keyword>
<evidence type="ECO:0000313" key="2">
    <source>
        <dbReference type="Proteomes" id="UP001312893"/>
    </source>
</evidence>
<protein>
    <submittedName>
        <fullName evidence="1">Uncharacterized protein</fullName>
    </submittedName>
</protein>
<proteinExistence type="predicted"/>
<comment type="caution">
    <text evidence="1">The sequence shown here is derived from an EMBL/GenBank/DDBJ whole genome shotgun (WGS) entry which is preliminary data.</text>
</comment>
<evidence type="ECO:0000313" key="1">
    <source>
        <dbReference type="EMBL" id="MEL0551239.1"/>
    </source>
</evidence>
<gene>
    <name evidence="1" type="ORF">QFI96_005915</name>
</gene>
<dbReference type="Proteomes" id="UP001312893">
    <property type="component" value="Unassembled WGS sequence"/>
</dbReference>
<dbReference type="EMBL" id="JARXNK020000099">
    <property type="protein sequence ID" value="MEL0551239.1"/>
    <property type="molecule type" value="Genomic_DNA"/>
</dbReference>